<comment type="similarity">
    <text evidence="1">Belongs to the membrane fusion protein (MFP) (TC 8.A.1) family.</text>
</comment>
<dbReference type="InterPro" id="IPR006143">
    <property type="entry name" value="RND_pump_MFP"/>
</dbReference>
<dbReference type="PANTHER" id="PTHR30469:SF15">
    <property type="entry name" value="HLYD FAMILY OF SECRETION PROTEINS"/>
    <property type="match status" value="1"/>
</dbReference>
<feature type="signal peptide" evidence="3">
    <location>
        <begin position="1"/>
        <end position="30"/>
    </location>
</feature>
<dbReference type="Gene3D" id="2.40.420.20">
    <property type="match status" value="1"/>
</dbReference>
<organism evidence="5 6">
    <name type="scientific">Rosistilla carotiformis</name>
    <dbReference type="NCBI Taxonomy" id="2528017"/>
    <lineage>
        <taxon>Bacteria</taxon>
        <taxon>Pseudomonadati</taxon>
        <taxon>Planctomycetota</taxon>
        <taxon>Planctomycetia</taxon>
        <taxon>Pirellulales</taxon>
        <taxon>Pirellulaceae</taxon>
        <taxon>Rosistilla</taxon>
    </lineage>
</organism>
<evidence type="ECO:0000259" key="4">
    <source>
        <dbReference type="Pfam" id="PF25917"/>
    </source>
</evidence>
<dbReference type="EMBL" id="CP036348">
    <property type="protein sequence ID" value="QDV70376.1"/>
    <property type="molecule type" value="Genomic_DNA"/>
</dbReference>
<proteinExistence type="inferred from homology"/>
<accession>A0A518JXW4</accession>
<dbReference type="SUPFAM" id="SSF111369">
    <property type="entry name" value="HlyD-like secretion proteins"/>
    <property type="match status" value="2"/>
</dbReference>
<dbReference type="Proteomes" id="UP000315082">
    <property type="component" value="Chromosome"/>
</dbReference>
<dbReference type="OrthoDB" id="266524at2"/>
<evidence type="ECO:0000256" key="2">
    <source>
        <dbReference type="SAM" id="Coils"/>
    </source>
</evidence>
<evidence type="ECO:0000313" key="5">
    <source>
        <dbReference type="EMBL" id="QDV70376.1"/>
    </source>
</evidence>
<gene>
    <name evidence="5" type="primary">bepF_2</name>
    <name evidence="5" type="ORF">Poly24_40970</name>
</gene>
<dbReference type="InterPro" id="IPR058625">
    <property type="entry name" value="MdtA-like_BSH"/>
</dbReference>
<evidence type="ECO:0000313" key="6">
    <source>
        <dbReference type="Proteomes" id="UP000315082"/>
    </source>
</evidence>
<protein>
    <submittedName>
        <fullName evidence="5">Efflux pump periplasmic linker BepF</fullName>
    </submittedName>
</protein>
<dbReference type="KEGG" id="rcf:Poly24_40970"/>
<dbReference type="Gene3D" id="1.10.287.470">
    <property type="entry name" value="Helix hairpin bin"/>
    <property type="match status" value="2"/>
</dbReference>
<keyword evidence="3" id="KW-0732">Signal</keyword>
<dbReference type="Gene3D" id="2.40.50.100">
    <property type="match status" value="2"/>
</dbReference>
<evidence type="ECO:0000256" key="1">
    <source>
        <dbReference type="ARBA" id="ARBA00009477"/>
    </source>
</evidence>
<dbReference type="AlphaFoldDB" id="A0A518JXW4"/>
<keyword evidence="6" id="KW-1185">Reference proteome</keyword>
<dbReference type="GO" id="GO:0015562">
    <property type="term" value="F:efflux transmembrane transporter activity"/>
    <property type="evidence" value="ECO:0007669"/>
    <property type="project" value="TreeGrafter"/>
</dbReference>
<name>A0A518JXW4_9BACT</name>
<reference evidence="5 6" key="1">
    <citation type="submission" date="2019-02" db="EMBL/GenBank/DDBJ databases">
        <title>Deep-cultivation of Planctomycetes and their phenomic and genomic characterization uncovers novel biology.</title>
        <authorList>
            <person name="Wiegand S."/>
            <person name="Jogler M."/>
            <person name="Boedeker C."/>
            <person name="Pinto D."/>
            <person name="Vollmers J."/>
            <person name="Rivas-Marin E."/>
            <person name="Kohn T."/>
            <person name="Peeters S.H."/>
            <person name="Heuer A."/>
            <person name="Rast P."/>
            <person name="Oberbeckmann S."/>
            <person name="Bunk B."/>
            <person name="Jeske O."/>
            <person name="Meyerdierks A."/>
            <person name="Storesund J.E."/>
            <person name="Kallscheuer N."/>
            <person name="Luecker S."/>
            <person name="Lage O.M."/>
            <person name="Pohl T."/>
            <person name="Merkel B.J."/>
            <person name="Hornburger P."/>
            <person name="Mueller R.-W."/>
            <person name="Bruemmer F."/>
            <person name="Labrenz M."/>
            <person name="Spormann A.M."/>
            <person name="Op den Camp H."/>
            <person name="Overmann J."/>
            <person name="Amann R."/>
            <person name="Jetten M.S.M."/>
            <person name="Mascher T."/>
            <person name="Medema M.H."/>
            <person name="Devos D.P."/>
            <person name="Kaster A.-K."/>
            <person name="Ovreas L."/>
            <person name="Rohde M."/>
            <person name="Galperin M.Y."/>
            <person name="Jogler C."/>
        </authorList>
    </citation>
    <scope>NUCLEOTIDE SEQUENCE [LARGE SCALE GENOMIC DNA]</scope>
    <source>
        <strain evidence="5 6">Poly24</strain>
    </source>
</reference>
<dbReference type="RefSeq" id="WP_145099509.1">
    <property type="nucleotide sequence ID" value="NZ_CP036348.1"/>
</dbReference>
<dbReference type="GO" id="GO:1990281">
    <property type="term" value="C:efflux pump complex"/>
    <property type="evidence" value="ECO:0007669"/>
    <property type="project" value="TreeGrafter"/>
</dbReference>
<dbReference type="PANTHER" id="PTHR30469">
    <property type="entry name" value="MULTIDRUG RESISTANCE PROTEIN MDTA"/>
    <property type="match status" value="1"/>
</dbReference>
<keyword evidence="2" id="KW-0175">Coiled coil</keyword>
<dbReference type="Gene3D" id="2.40.30.170">
    <property type="match status" value="1"/>
</dbReference>
<evidence type="ECO:0000256" key="3">
    <source>
        <dbReference type="SAM" id="SignalP"/>
    </source>
</evidence>
<sequence precursor="true">MSFPRSKSMWLLMAGLVSGVAIFVAANAWSGDSQASGDAASKIVIATGSRPLPVTVLSLGELSAPPRVDDYRGTIEASKEAELAFRRSGRVFSVAVEEGDVVRRGQTLAQLEVDDLAAIIEATQARIDEAEAMLAELEAGPRAETIAAAAAEVSRLSAAVKLAQITTQRELELQRSNSSSIQTYDNARFQALQQEAALEAATQQYNELKAGTRSEQLVAQRARVAMLQAELKGYQVDLRDGRIVAPFDGVVGRRYLDEGTIAGPDRVVLRVLQTDPLEARFGVSPEDVRGLAPGQPVTVTLGEAAIQAEIGRIEPELDRSTRTQAVLVKIPRQQPRPDGSYADGIVPGRTASLSLGAVRNGGADSYWVPITSLARSTRGLWSLMAVVEGPAGQSIVQRRDVQVLETDTRLARISGGMIAAGDRVVAAGLHRLTPGMAVAPVDREALRQVESLSLN</sequence>
<feature type="coiled-coil region" evidence="2">
    <location>
        <begin position="113"/>
        <end position="140"/>
    </location>
</feature>
<feature type="domain" description="Multidrug resistance protein MdtA-like barrel-sandwich hybrid" evidence="4">
    <location>
        <begin position="81"/>
        <end position="261"/>
    </location>
</feature>
<dbReference type="Pfam" id="PF25917">
    <property type="entry name" value="BSH_RND"/>
    <property type="match status" value="1"/>
</dbReference>
<dbReference type="NCBIfam" id="TIGR01730">
    <property type="entry name" value="RND_mfp"/>
    <property type="match status" value="1"/>
</dbReference>
<feature type="chain" id="PRO_5021824272" evidence="3">
    <location>
        <begin position="31"/>
        <end position="455"/>
    </location>
</feature>